<feature type="transmembrane region" description="Helical" evidence="7">
    <location>
        <begin position="397"/>
        <end position="430"/>
    </location>
</feature>
<accession>A0A4Y8ZTC9</accession>
<dbReference type="SMART" id="SM00382">
    <property type="entry name" value="AAA"/>
    <property type="match status" value="1"/>
</dbReference>
<keyword evidence="5 7" id="KW-1133">Transmembrane helix</keyword>
<dbReference type="InterPro" id="IPR011527">
    <property type="entry name" value="ABC1_TM_dom"/>
</dbReference>
<dbReference type="InterPro" id="IPR039421">
    <property type="entry name" value="Type_1_exporter"/>
</dbReference>
<comment type="caution">
    <text evidence="11">The sequence shown here is derived from an EMBL/GenBank/DDBJ whole genome shotgun (WGS) entry which is preliminary data.</text>
</comment>
<feature type="transmembrane region" description="Helical" evidence="7">
    <location>
        <begin position="309"/>
        <end position="329"/>
    </location>
</feature>
<dbReference type="Gene3D" id="3.40.50.300">
    <property type="entry name" value="P-loop containing nucleotide triphosphate hydrolases"/>
    <property type="match status" value="1"/>
</dbReference>
<keyword evidence="3" id="KW-0547">Nucleotide-binding</keyword>
<dbReference type="InterPro" id="IPR036640">
    <property type="entry name" value="ABC1_TM_sf"/>
</dbReference>
<evidence type="ECO:0000259" key="8">
    <source>
        <dbReference type="PROSITE" id="PS50893"/>
    </source>
</evidence>
<keyword evidence="4" id="KW-0067">ATP-binding</keyword>
<dbReference type="PROSITE" id="PS50929">
    <property type="entry name" value="ABC_TM1F"/>
    <property type="match status" value="1"/>
</dbReference>
<comment type="subcellular location">
    <subcellularLocation>
        <location evidence="1">Cell membrane</location>
        <topology evidence="1">Multi-pass membrane protein</topology>
    </subcellularLocation>
</comment>
<dbReference type="PROSITE" id="PS50893">
    <property type="entry name" value="ABC_TRANSPORTER_2"/>
    <property type="match status" value="1"/>
</dbReference>
<protein>
    <submittedName>
        <fullName evidence="11">Peptidase domain-containing ABC transporter</fullName>
    </submittedName>
</protein>
<dbReference type="PANTHER" id="PTHR24221:SF606">
    <property type="entry name" value="COLICIN V SECRETION-PROCESSING ATP-BINDING PROTEIN"/>
    <property type="match status" value="1"/>
</dbReference>
<evidence type="ECO:0000256" key="3">
    <source>
        <dbReference type="ARBA" id="ARBA00022741"/>
    </source>
</evidence>
<dbReference type="GO" id="GO:0005886">
    <property type="term" value="C:plasma membrane"/>
    <property type="evidence" value="ECO:0007669"/>
    <property type="project" value="UniProtKB-SubCell"/>
</dbReference>
<proteinExistence type="predicted"/>
<dbReference type="EMBL" id="SPDV01000009">
    <property type="protein sequence ID" value="TFI59164.1"/>
    <property type="molecule type" value="Genomic_DNA"/>
</dbReference>
<dbReference type="SUPFAM" id="SSF90123">
    <property type="entry name" value="ABC transporter transmembrane region"/>
    <property type="match status" value="1"/>
</dbReference>
<evidence type="ECO:0000256" key="2">
    <source>
        <dbReference type="ARBA" id="ARBA00022692"/>
    </source>
</evidence>
<name>A0A4Y8ZTC9_9SPHN</name>
<dbReference type="AlphaFoldDB" id="A0A4Y8ZTC9"/>
<dbReference type="PROSITE" id="PS00211">
    <property type="entry name" value="ABC_TRANSPORTER_1"/>
    <property type="match status" value="1"/>
</dbReference>
<dbReference type="InterPro" id="IPR003593">
    <property type="entry name" value="AAA+_ATPase"/>
</dbReference>
<sequence length="712" mass="78228">MSGGIDWPWSSRVRPMLQSEAAECGLTCIAMVAAHHGHRVNVGGLRRKFPTSMKGATLAQLIDVAAELELAPRALRLDLDELGKLQLPAILHWDLNHFVVLEQVAGERATILDPAVGRRTLGLPQLSRHFTGVALELSPTAVFRPVDARVRTRLADLWTRMSGYGGAILQLIVLSLLLQATALALPFFLQLSVDEAIAQGDAGLMGLLVVGFGIVYALNAVIQALRAWVVLTLGQSMSFQLIGNVFRHLVRLPMNYFESRHVGDLMSRIGSTQPIQSILTEGLVNALIDALLAVTTLVVMALISVKLMLLVLLFTGLYIAFRFAIYPALRRRTEEEILARANEETFLLESIRAMRAIKLHVHEARRESGWRNRYADVVSARYRSQIYKIASRLVESILYAGQILFVVYVAALAIIAGEMTVGLMLAFLSYRSSFMSSATSLIDHAERWRLLHLHLDRLSDIVAEPRENVLPASPRTEILPAPGIRAEGLTFAYGPDEAPVLRDMSFHIPAGSYVAIVGASGAGKTTLMRIMLGLLTPTGGRLLVDGKPLTPATVSNWRARIAAVLQDDQLLTGTLADNIAFFDPAPDQRAIEQVAKLARIHDTIEAMPMGYQSLIGDMGAALSSGQRQRVMLARALYRDPDALFLDEGTANLDEENEQAIADMLAGLSATRVVISHRPILVERAEIVFRLIDGRMALVEDRRVRRPEALRTA</sequence>
<evidence type="ECO:0000256" key="4">
    <source>
        <dbReference type="ARBA" id="ARBA00022840"/>
    </source>
</evidence>
<dbReference type="GO" id="GO:0006508">
    <property type="term" value="P:proteolysis"/>
    <property type="evidence" value="ECO:0007669"/>
    <property type="project" value="InterPro"/>
</dbReference>
<gene>
    <name evidence="11" type="ORF">E2493_06475</name>
</gene>
<dbReference type="CDD" id="cd02419">
    <property type="entry name" value="Peptidase_C39C"/>
    <property type="match status" value="1"/>
</dbReference>
<dbReference type="OrthoDB" id="9787557at2"/>
<dbReference type="GO" id="GO:0008234">
    <property type="term" value="F:cysteine-type peptidase activity"/>
    <property type="evidence" value="ECO:0007669"/>
    <property type="project" value="InterPro"/>
</dbReference>
<dbReference type="SUPFAM" id="SSF52540">
    <property type="entry name" value="P-loop containing nucleoside triphosphate hydrolases"/>
    <property type="match status" value="1"/>
</dbReference>
<evidence type="ECO:0000256" key="1">
    <source>
        <dbReference type="ARBA" id="ARBA00004651"/>
    </source>
</evidence>
<dbReference type="InterPro" id="IPR005074">
    <property type="entry name" value="Peptidase_C39"/>
</dbReference>
<dbReference type="RefSeq" id="WP_135084920.1">
    <property type="nucleotide sequence ID" value="NZ_SPDV01000009.1"/>
</dbReference>
<feature type="domain" description="ABC transporter" evidence="8">
    <location>
        <begin position="484"/>
        <end position="711"/>
    </location>
</feature>
<reference evidence="11 12" key="1">
    <citation type="submission" date="2019-03" db="EMBL/GenBank/DDBJ databases">
        <title>Genome sequence of Sphingomonas sp. 17J27-24.</title>
        <authorList>
            <person name="Kim M."/>
            <person name="Maeng S."/>
            <person name="Sathiyaraj S."/>
        </authorList>
    </citation>
    <scope>NUCLEOTIDE SEQUENCE [LARGE SCALE GENOMIC DNA]</scope>
    <source>
        <strain evidence="11 12">17J27-24</strain>
    </source>
</reference>
<dbReference type="Pfam" id="PF00005">
    <property type="entry name" value="ABC_tran"/>
    <property type="match status" value="1"/>
</dbReference>
<dbReference type="Proteomes" id="UP000298213">
    <property type="component" value="Unassembled WGS sequence"/>
</dbReference>
<evidence type="ECO:0000256" key="6">
    <source>
        <dbReference type="ARBA" id="ARBA00023136"/>
    </source>
</evidence>
<dbReference type="GO" id="GO:0005524">
    <property type="term" value="F:ATP binding"/>
    <property type="evidence" value="ECO:0007669"/>
    <property type="project" value="UniProtKB-KW"/>
</dbReference>
<evidence type="ECO:0000259" key="9">
    <source>
        <dbReference type="PROSITE" id="PS50929"/>
    </source>
</evidence>
<evidence type="ECO:0000313" key="12">
    <source>
        <dbReference type="Proteomes" id="UP000298213"/>
    </source>
</evidence>
<dbReference type="InterPro" id="IPR033838">
    <property type="entry name" value="CvaB_peptidase"/>
</dbReference>
<dbReference type="GO" id="GO:0016887">
    <property type="term" value="F:ATP hydrolysis activity"/>
    <property type="evidence" value="ECO:0007669"/>
    <property type="project" value="InterPro"/>
</dbReference>
<dbReference type="InterPro" id="IPR017871">
    <property type="entry name" value="ABC_transporter-like_CS"/>
</dbReference>
<feature type="domain" description="Peptidase C39" evidence="10">
    <location>
        <begin position="18"/>
        <end position="137"/>
    </location>
</feature>
<dbReference type="Pfam" id="PF00664">
    <property type="entry name" value="ABC_membrane"/>
    <property type="match status" value="1"/>
</dbReference>
<dbReference type="PROSITE" id="PS50990">
    <property type="entry name" value="PEPTIDASE_C39"/>
    <property type="match status" value="1"/>
</dbReference>
<dbReference type="Gene3D" id="3.90.70.10">
    <property type="entry name" value="Cysteine proteinases"/>
    <property type="match status" value="1"/>
</dbReference>
<keyword evidence="2 7" id="KW-0812">Transmembrane</keyword>
<keyword evidence="6 7" id="KW-0472">Membrane</keyword>
<feature type="transmembrane region" description="Helical" evidence="7">
    <location>
        <begin position="167"/>
        <end position="189"/>
    </location>
</feature>
<organism evidence="11 12">
    <name type="scientific">Sphingomonas parva</name>
    <dbReference type="NCBI Taxonomy" id="2555898"/>
    <lineage>
        <taxon>Bacteria</taxon>
        <taxon>Pseudomonadati</taxon>
        <taxon>Pseudomonadota</taxon>
        <taxon>Alphaproteobacteria</taxon>
        <taxon>Sphingomonadales</taxon>
        <taxon>Sphingomonadaceae</taxon>
        <taxon>Sphingomonas</taxon>
    </lineage>
</organism>
<dbReference type="InterPro" id="IPR027417">
    <property type="entry name" value="P-loop_NTPase"/>
</dbReference>
<evidence type="ECO:0000256" key="7">
    <source>
        <dbReference type="SAM" id="Phobius"/>
    </source>
</evidence>
<dbReference type="Gene3D" id="1.20.1560.10">
    <property type="entry name" value="ABC transporter type 1, transmembrane domain"/>
    <property type="match status" value="1"/>
</dbReference>
<evidence type="ECO:0000256" key="5">
    <source>
        <dbReference type="ARBA" id="ARBA00022989"/>
    </source>
</evidence>
<evidence type="ECO:0000313" key="11">
    <source>
        <dbReference type="EMBL" id="TFI59164.1"/>
    </source>
</evidence>
<feature type="transmembrane region" description="Helical" evidence="7">
    <location>
        <begin position="201"/>
        <end position="222"/>
    </location>
</feature>
<dbReference type="GO" id="GO:0034040">
    <property type="term" value="F:ATPase-coupled lipid transmembrane transporter activity"/>
    <property type="evidence" value="ECO:0007669"/>
    <property type="project" value="TreeGrafter"/>
</dbReference>
<feature type="domain" description="ABC transmembrane type-1" evidence="9">
    <location>
        <begin position="171"/>
        <end position="450"/>
    </location>
</feature>
<dbReference type="InterPro" id="IPR003439">
    <property type="entry name" value="ABC_transporter-like_ATP-bd"/>
</dbReference>
<dbReference type="Pfam" id="PF03412">
    <property type="entry name" value="Peptidase_C39"/>
    <property type="match status" value="1"/>
</dbReference>
<dbReference type="CDD" id="cd18567">
    <property type="entry name" value="ABC_6TM_CvaB_RaxB_like"/>
    <property type="match status" value="1"/>
</dbReference>
<dbReference type="GO" id="GO:0140359">
    <property type="term" value="F:ABC-type transporter activity"/>
    <property type="evidence" value="ECO:0007669"/>
    <property type="project" value="InterPro"/>
</dbReference>
<keyword evidence="12" id="KW-1185">Reference proteome</keyword>
<dbReference type="PANTHER" id="PTHR24221">
    <property type="entry name" value="ATP-BINDING CASSETTE SUB-FAMILY B"/>
    <property type="match status" value="1"/>
</dbReference>
<evidence type="ECO:0000259" key="10">
    <source>
        <dbReference type="PROSITE" id="PS50990"/>
    </source>
</evidence>